<protein>
    <submittedName>
        <fullName evidence="1">Uncharacterized protein</fullName>
    </submittedName>
</protein>
<proteinExistence type="predicted"/>
<name>A0A0F9FIU2_9ZZZZ</name>
<sequence>MTRQEMTDIVYDTLMQNRQHIQLDLDKVKDQETNSIKGRIFFDYEDMLVVISVNTIPLAGG</sequence>
<accession>A0A0F9FIU2</accession>
<gene>
    <name evidence="1" type="ORF">LCGC14_2237830</name>
</gene>
<comment type="caution">
    <text evidence="1">The sequence shown here is derived from an EMBL/GenBank/DDBJ whole genome shotgun (WGS) entry which is preliminary data.</text>
</comment>
<dbReference type="AlphaFoldDB" id="A0A0F9FIU2"/>
<organism evidence="1">
    <name type="scientific">marine sediment metagenome</name>
    <dbReference type="NCBI Taxonomy" id="412755"/>
    <lineage>
        <taxon>unclassified sequences</taxon>
        <taxon>metagenomes</taxon>
        <taxon>ecological metagenomes</taxon>
    </lineage>
</organism>
<dbReference type="EMBL" id="LAZR01030245">
    <property type="protein sequence ID" value="KKL57195.1"/>
    <property type="molecule type" value="Genomic_DNA"/>
</dbReference>
<reference evidence="1" key="1">
    <citation type="journal article" date="2015" name="Nature">
        <title>Complex archaea that bridge the gap between prokaryotes and eukaryotes.</title>
        <authorList>
            <person name="Spang A."/>
            <person name="Saw J.H."/>
            <person name="Jorgensen S.L."/>
            <person name="Zaremba-Niedzwiedzka K."/>
            <person name="Martijn J."/>
            <person name="Lind A.E."/>
            <person name="van Eijk R."/>
            <person name="Schleper C."/>
            <person name="Guy L."/>
            <person name="Ettema T.J."/>
        </authorList>
    </citation>
    <scope>NUCLEOTIDE SEQUENCE</scope>
</reference>
<evidence type="ECO:0000313" key="1">
    <source>
        <dbReference type="EMBL" id="KKL57195.1"/>
    </source>
</evidence>